<dbReference type="PANTHER" id="PTHR30055">
    <property type="entry name" value="HTH-TYPE TRANSCRIPTIONAL REGULATOR RUTR"/>
    <property type="match status" value="1"/>
</dbReference>
<dbReference type="PANTHER" id="PTHR30055:SF209">
    <property type="entry name" value="POSSIBLE TRANSCRIPTIONAL REGULATORY PROTEIN (PROBABLY TETR-FAMILY)"/>
    <property type="match status" value="1"/>
</dbReference>
<evidence type="ECO:0000256" key="2">
    <source>
        <dbReference type="PROSITE-ProRule" id="PRU00335"/>
    </source>
</evidence>
<dbReference type="Gene3D" id="1.10.357.10">
    <property type="entry name" value="Tetracycline Repressor, domain 2"/>
    <property type="match status" value="1"/>
</dbReference>
<name>A0AA91SQU6_9MYCO</name>
<evidence type="ECO:0000313" key="5">
    <source>
        <dbReference type="Proteomes" id="UP000193577"/>
    </source>
</evidence>
<keyword evidence="1 2" id="KW-0238">DNA-binding</keyword>
<dbReference type="Pfam" id="PF00440">
    <property type="entry name" value="TetR_N"/>
    <property type="match status" value="1"/>
</dbReference>
<dbReference type="EMBL" id="NCXO01000034">
    <property type="protein sequence ID" value="OSC32694.1"/>
    <property type="molecule type" value="Genomic_DNA"/>
</dbReference>
<feature type="DNA-binding region" description="H-T-H motif" evidence="2">
    <location>
        <begin position="51"/>
        <end position="70"/>
    </location>
</feature>
<dbReference type="GO" id="GO:0000976">
    <property type="term" value="F:transcription cis-regulatory region binding"/>
    <property type="evidence" value="ECO:0007669"/>
    <property type="project" value="TreeGrafter"/>
</dbReference>
<dbReference type="SUPFAM" id="SSF46689">
    <property type="entry name" value="Homeodomain-like"/>
    <property type="match status" value="1"/>
</dbReference>
<dbReference type="AlphaFoldDB" id="A0AA91SQU6"/>
<sequence>MLTGGVAVATTAGAPRRWRGQTHDDRVRARRGQLLAAGFALLGDHGTAGVTMRAACRHAGLSLRYFYENFPDTDALIVAVYDECNNELLAAITDAAVPLRDDLDAAVRAAIDAGAGYFAADPRRVRILLREPLSNDLLTERRAAIAPELLAALVQAGGIDPRRPAEDDAMTASAFSGAFTALILDWSDGRLAVSRAQLVDYAASLVLAQLQRPAGGQP</sequence>
<evidence type="ECO:0000256" key="1">
    <source>
        <dbReference type="ARBA" id="ARBA00023125"/>
    </source>
</evidence>
<dbReference type="PROSITE" id="PS50977">
    <property type="entry name" value="HTH_TETR_2"/>
    <property type="match status" value="1"/>
</dbReference>
<dbReference type="InterPro" id="IPR009057">
    <property type="entry name" value="Homeodomain-like_sf"/>
</dbReference>
<reference evidence="4 5" key="1">
    <citation type="submission" date="2017-04" db="EMBL/GenBank/DDBJ databases">
        <title>The new phylogeny of genus Mycobacterium.</title>
        <authorList>
            <person name="Tortoli E."/>
            <person name="Trovato A."/>
            <person name="Cirillo D.M."/>
        </authorList>
    </citation>
    <scope>NUCLEOTIDE SEQUENCE [LARGE SCALE GENOMIC DNA]</scope>
    <source>
        <strain evidence="4 5">KCTC 19819</strain>
    </source>
</reference>
<feature type="domain" description="HTH tetR-type" evidence="3">
    <location>
        <begin position="28"/>
        <end position="88"/>
    </location>
</feature>
<organism evidence="4 5">
    <name type="scientific">Mycolicibacillus koreensis</name>
    <dbReference type="NCBI Taxonomy" id="1069220"/>
    <lineage>
        <taxon>Bacteria</taxon>
        <taxon>Bacillati</taxon>
        <taxon>Actinomycetota</taxon>
        <taxon>Actinomycetes</taxon>
        <taxon>Mycobacteriales</taxon>
        <taxon>Mycobacteriaceae</taxon>
        <taxon>Mycolicibacillus</taxon>
    </lineage>
</organism>
<evidence type="ECO:0000313" key="4">
    <source>
        <dbReference type="EMBL" id="OSC32694.1"/>
    </source>
</evidence>
<evidence type="ECO:0000259" key="3">
    <source>
        <dbReference type="PROSITE" id="PS50977"/>
    </source>
</evidence>
<dbReference type="GO" id="GO:0003700">
    <property type="term" value="F:DNA-binding transcription factor activity"/>
    <property type="evidence" value="ECO:0007669"/>
    <property type="project" value="TreeGrafter"/>
</dbReference>
<dbReference type="InterPro" id="IPR050109">
    <property type="entry name" value="HTH-type_TetR-like_transc_reg"/>
</dbReference>
<protein>
    <recommendedName>
        <fullName evidence="3">HTH tetR-type domain-containing protein</fullName>
    </recommendedName>
</protein>
<keyword evidence="5" id="KW-1185">Reference proteome</keyword>
<proteinExistence type="predicted"/>
<accession>A0AA91SQU6</accession>
<comment type="caution">
    <text evidence="4">The sequence shown here is derived from an EMBL/GenBank/DDBJ whole genome shotgun (WGS) entry which is preliminary data.</text>
</comment>
<gene>
    <name evidence="4" type="ORF">B8W67_14420</name>
</gene>
<dbReference type="Proteomes" id="UP000193577">
    <property type="component" value="Unassembled WGS sequence"/>
</dbReference>
<dbReference type="InterPro" id="IPR001647">
    <property type="entry name" value="HTH_TetR"/>
</dbReference>